<dbReference type="InterPro" id="IPR003824">
    <property type="entry name" value="UppP"/>
</dbReference>
<keyword evidence="8 14" id="KW-1133">Transmembrane helix</keyword>
<dbReference type="EMBL" id="CP009238">
    <property type="protein sequence ID" value="AIL32862.1"/>
    <property type="molecule type" value="Genomic_DNA"/>
</dbReference>
<sequence length="281" mass="31193">MMDVWYFIKSAILGIVEGVTEFLPISSTAHLLIVGKWLSFDLDSFQLYAIVIQLGAILAVIVLYRQRITELIVGFFTGRPSDRKLALNLILAFLPAACIGLLLNRYISQLLEGNFFVYASTLFLGGLVMLWVERHPVMSKAAQKDNEVAGKDLDKITWKQALVVGFAQCLAMIPGTSRSGSTIVAGMMAGIPRKVATEFSFFLAIPTMIGASTLSLIKQGAQLEVADHLYAVIIGFVLAFVSALFVIRVLMRFLSQHSYRPFAWYRIALGLFVAVWAYWIL</sequence>
<keyword evidence="14" id="KW-0133">Cell shape</keyword>
<comment type="catalytic activity">
    <reaction evidence="13 14">
        <text>di-trans,octa-cis-undecaprenyl diphosphate + H2O = di-trans,octa-cis-undecaprenyl phosphate + phosphate + H(+)</text>
        <dbReference type="Rhea" id="RHEA:28094"/>
        <dbReference type="ChEBI" id="CHEBI:15377"/>
        <dbReference type="ChEBI" id="CHEBI:15378"/>
        <dbReference type="ChEBI" id="CHEBI:43474"/>
        <dbReference type="ChEBI" id="CHEBI:58405"/>
        <dbReference type="ChEBI" id="CHEBI:60392"/>
        <dbReference type="EC" id="3.6.1.27"/>
    </reaction>
</comment>
<keyword evidence="9 14" id="KW-0472">Membrane</keyword>
<dbReference type="PANTHER" id="PTHR30622">
    <property type="entry name" value="UNDECAPRENYL-DIPHOSPHATASE"/>
    <property type="match status" value="1"/>
</dbReference>
<evidence type="ECO:0000256" key="6">
    <source>
        <dbReference type="ARBA" id="ARBA00022692"/>
    </source>
</evidence>
<evidence type="ECO:0000256" key="2">
    <source>
        <dbReference type="ARBA" id="ARBA00010621"/>
    </source>
</evidence>
<evidence type="ECO:0000256" key="3">
    <source>
        <dbReference type="ARBA" id="ARBA00012374"/>
    </source>
</evidence>
<keyword evidence="5 14" id="KW-1003">Cell membrane</keyword>
<keyword evidence="16" id="KW-1185">Reference proteome</keyword>
<dbReference type="GO" id="GO:0050380">
    <property type="term" value="F:undecaprenyl-diphosphatase activity"/>
    <property type="evidence" value="ECO:0007669"/>
    <property type="project" value="UniProtKB-UniRule"/>
</dbReference>
<reference evidence="15 16" key="1">
    <citation type="journal article" date="2014" name="BMC Genomics">
        <title>A genomic perspective on a new bacterial genus and species from the Alcaligenaceae family, Basilea psittacipulmonis.</title>
        <authorList>
            <person name="Whiteson K.L."/>
            <person name="Hernandez D."/>
            <person name="Lazarevic V."/>
            <person name="Gaia N."/>
            <person name="Farinelli L."/>
            <person name="Francois P."/>
            <person name="Pilo P."/>
            <person name="Frey J."/>
            <person name="Schrenzel J."/>
        </authorList>
    </citation>
    <scope>NUCLEOTIDE SEQUENCE [LARGE SCALE GENOMIC DNA]</scope>
    <source>
        <strain evidence="15 16">DSM 24701</strain>
    </source>
</reference>
<evidence type="ECO:0000256" key="9">
    <source>
        <dbReference type="ARBA" id="ARBA00023136"/>
    </source>
</evidence>
<evidence type="ECO:0000256" key="1">
    <source>
        <dbReference type="ARBA" id="ARBA00004651"/>
    </source>
</evidence>
<keyword evidence="6 14" id="KW-0812">Transmembrane</keyword>
<comment type="similarity">
    <text evidence="2 14">Belongs to the UppP family.</text>
</comment>
<keyword evidence="7 14" id="KW-0378">Hydrolase</keyword>
<feature type="transmembrane region" description="Helical" evidence="14">
    <location>
        <begin position="45"/>
        <end position="64"/>
    </location>
</feature>
<evidence type="ECO:0000256" key="7">
    <source>
        <dbReference type="ARBA" id="ARBA00022801"/>
    </source>
</evidence>
<comment type="function">
    <text evidence="14">Catalyzes the dephosphorylation of undecaprenyl diphosphate (UPP). Confers resistance to bacitracin.</text>
</comment>
<keyword evidence="14" id="KW-0961">Cell wall biogenesis/degradation</keyword>
<name>A0A077DHA6_9BURK</name>
<dbReference type="PANTHER" id="PTHR30622:SF3">
    <property type="entry name" value="UNDECAPRENYL-DIPHOSPHATASE"/>
    <property type="match status" value="1"/>
</dbReference>
<comment type="miscellaneous">
    <text evidence="14">Bacitracin is thought to be involved in the inhibition of peptidoglycan synthesis by sequestering undecaprenyl diphosphate, thereby reducing the pool of lipid carrier available.</text>
</comment>
<dbReference type="NCBIfam" id="NF001390">
    <property type="entry name" value="PRK00281.1-4"/>
    <property type="match status" value="1"/>
</dbReference>
<feature type="transmembrane region" description="Helical" evidence="14">
    <location>
        <begin position="195"/>
        <end position="217"/>
    </location>
</feature>
<dbReference type="STRING" id="1072685.IX83_05605"/>
<feature type="transmembrane region" description="Helical" evidence="14">
    <location>
        <begin position="115"/>
        <end position="132"/>
    </location>
</feature>
<dbReference type="AlphaFoldDB" id="A0A077DHA6"/>
<feature type="transmembrane region" description="Helical" evidence="14">
    <location>
        <begin position="85"/>
        <end position="103"/>
    </location>
</feature>
<evidence type="ECO:0000256" key="13">
    <source>
        <dbReference type="ARBA" id="ARBA00047594"/>
    </source>
</evidence>
<proteinExistence type="inferred from homology"/>
<dbReference type="NCBIfam" id="TIGR00753">
    <property type="entry name" value="undec_PP_bacA"/>
    <property type="match status" value="1"/>
</dbReference>
<dbReference type="HOGENOM" id="CLU_060296_2_0_4"/>
<evidence type="ECO:0000256" key="14">
    <source>
        <dbReference type="HAMAP-Rule" id="MF_01006"/>
    </source>
</evidence>
<evidence type="ECO:0000256" key="5">
    <source>
        <dbReference type="ARBA" id="ARBA00022475"/>
    </source>
</evidence>
<dbReference type="GO" id="GO:0046677">
    <property type="term" value="P:response to antibiotic"/>
    <property type="evidence" value="ECO:0007669"/>
    <property type="project" value="UniProtKB-UniRule"/>
</dbReference>
<organism evidence="15 16">
    <name type="scientific">Basilea psittacipulmonis DSM 24701</name>
    <dbReference type="NCBI Taxonomy" id="1072685"/>
    <lineage>
        <taxon>Bacteria</taxon>
        <taxon>Pseudomonadati</taxon>
        <taxon>Pseudomonadota</taxon>
        <taxon>Betaproteobacteria</taxon>
        <taxon>Burkholderiales</taxon>
        <taxon>Alcaligenaceae</taxon>
        <taxon>Basilea</taxon>
    </lineage>
</organism>
<feature type="transmembrane region" description="Helical" evidence="14">
    <location>
        <begin position="12"/>
        <end position="33"/>
    </location>
</feature>
<dbReference type="EC" id="3.6.1.27" evidence="3 14"/>
<evidence type="ECO:0000313" key="15">
    <source>
        <dbReference type="EMBL" id="AIL32862.1"/>
    </source>
</evidence>
<evidence type="ECO:0000256" key="4">
    <source>
        <dbReference type="ARBA" id="ARBA00021581"/>
    </source>
</evidence>
<gene>
    <name evidence="14" type="primary">uppP</name>
    <name evidence="15" type="ORF">IX83_05605</name>
</gene>
<dbReference type="GO" id="GO:0071555">
    <property type="term" value="P:cell wall organization"/>
    <property type="evidence" value="ECO:0007669"/>
    <property type="project" value="UniProtKB-KW"/>
</dbReference>
<dbReference type="HAMAP" id="MF_01006">
    <property type="entry name" value="Undec_diphosphatase"/>
    <property type="match status" value="1"/>
</dbReference>
<keyword evidence="14" id="KW-0573">Peptidoglycan synthesis</keyword>
<dbReference type="eggNOG" id="COG1968">
    <property type="taxonomic scope" value="Bacteria"/>
</dbReference>
<evidence type="ECO:0000256" key="10">
    <source>
        <dbReference type="ARBA" id="ARBA00023251"/>
    </source>
</evidence>
<evidence type="ECO:0000256" key="12">
    <source>
        <dbReference type="ARBA" id="ARBA00032932"/>
    </source>
</evidence>
<dbReference type="KEGG" id="bpsi:IX83_05605"/>
<dbReference type="NCBIfam" id="NF001389">
    <property type="entry name" value="PRK00281.1-2"/>
    <property type="match status" value="1"/>
</dbReference>
<evidence type="ECO:0000256" key="11">
    <source>
        <dbReference type="ARBA" id="ARBA00032707"/>
    </source>
</evidence>
<protein>
    <recommendedName>
        <fullName evidence="4 14">Undecaprenyl-diphosphatase</fullName>
        <ecNumber evidence="3 14">3.6.1.27</ecNumber>
    </recommendedName>
    <alternativeName>
        <fullName evidence="12 14">Bacitracin resistance protein</fullName>
    </alternativeName>
    <alternativeName>
        <fullName evidence="11 14">Undecaprenyl pyrophosphate phosphatase</fullName>
    </alternativeName>
</protein>
<feature type="transmembrane region" description="Helical" evidence="14">
    <location>
        <begin position="263"/>
        <end position="280"/>
    </location>
</feature>
<keyword evidence="10 14" id="KW-0046">Antibiotic resistance</keyword>
<feature type="transmembrane region" description="Helical" evidence="14">
    <location>
        <begin position="229"/>
        <end position="251"/>
    </location>
</feature>
<dbReference type="Pfam" id="PF02673">
    <property type="entry name" value="BacA"/>
    <property type="match status" value="1"/>
</dbReference>
<dbReference type="GO" id="GO:0005886">
    <property type="term" value="C:plasma membrane"/>
    <property type="evidence" value="ECO:0007669"/>
    <property type="project" value="UniProtKB-SubCell"/>
</dbReference>
<comment type="subcellular location">
    <subcellularLocation>
        <location evidence="1 14">Cell membrane</location>
        <topology evidence="1 14">Multi-pass membrane protein</topology>
    </subcellularLocation>
</comment>
<dbReference type="Proteomes" id="UP000028945">
    <property type="component" value="Chromosome"/>
</dbReference>
<dbReference type="GO" id="GO:0009252">
    <property type="term" value="P:peptidoglycan biosynthetic process"/>
    <property type="evidence" value="ECO:0007669"/>
    <property type="project" value="UniProtKB-KW"/>
</dbReference>
<evidence type="ECO:0000256" key="8">
    <source>
        <dbReference type="ARBA" id="ARBA00022989"/>
    </source>
</evidence>
<accession>A0A077DHA6</accession>
<dbReference type="GO" id="GO:0008360">
    <property type="term" value="P:regulation of cell shape"/>
    <property type="evidence" value="ECO:0007669"/>
    <property type="project" value="UniProtKB-KW"/>
</dbReference>
<evidence type="ECO:0000313" key="16">
    <source>
        <dbReference type="Proteomes" id="UP000028945"/>
    </source>
</evidence>